<reference evidence="13 14" key="1">
    <citation type="submission" date="2017-03" db="EMBL/GenBank/DDBJ databases">
        <title>Genome analysis of strain PAMC 26577.</title>
        <authorList>
            <person name="Oh H.-M."/>
            <person name="Yang J.-A."/>
        </authorList>
    </citation>
    <scope>NUCLEOTIDE SEQUENCE [LARGE SCALE GENOMIC DNA]</scope>
    <source>
        <strain evidence="13 14">PAMC 26577</strain>
    </source>
</reference>
<dbReference type="SMART" id="SM00448">
    <property type="entry name" value="REC"/>
    <property type="match status" value="1"/>
</dbReference>
<proteinExistence type="predicted"/>
<sequence length="803" mass="88524">MGSDASESYLASAEAWSCEAVLRNYRLLSEASPTISWTAGPAGQIDFIGEGALRSAPADPPNPTLTSIHWEDLLHPDDVEMTAAAWRRSANSGQNYCARHRMKIGGLYRWVLSQAKAVIAPDASIHGWLGSTVNIDETIAEESGQLQAESRYRSLVAAASAVVYQCSADGQFASPQSSWQRFTGQPWEEHQGFGWSRMIHPDDRTKVEAALSKSVETDAPYRVDVRLWCSAAGDYHRCRISAAGTRDERGSVFEWVGMIADVEDSLQQAERLREDQERLALSIEAAEIGTFHCPMPLDKIIWNARCRQHFWLAQDEEVDFDRFYSIVYPNDRQTVREAVTRAVSNTEPYDIEYRTVSPQGAIRWIRAKGSSYLDASGRPVRFDGITIDISAQKALQAQRDMLLERERIEKAAAQNASRLKDSFLATISHELRTPLNAMQAWIYLLRQNHRDFDLVFRALDSIERNVRVQSKLVDDLLDISSITSGKLFLEIETVSLKDVVNAAISDVKAAALIKDVQIATATEYDVSVGADVLRLRQVFVNVLDNAIKHSKPGGFVKVSLDIRAKHVKVLFSDNGSGIAPDFMQRLFEPFTQADDAIGRHHEGLGIGLAIAANIVDLHGGSITARSEGIGRGSEFIVTLPRLESADVLETDSIGENSLRAIEAPRFDGVRVLIIEDNLDALEAMAAVFKMEGAQVSTAESASAARHLLSSGTYDAITSDIGMPGEDGYSLMRWIREQNISTPAVALTAFTRPEDEARAYHAGFDRFHPKPVHPPQLLALVSDMLLKNAGTGPRDTGASSDVEV</sequence>
<feature type="domain" description="PAC" evidence="12">
    <location>
        <begin position="349"/>
        <end position="401"/>
    </location>
</feature>
<feature type="coiled-coil region" evidence="8">
    <location>
        <begin position="259"/>
        <end position="286"/>
    </location>
</feature>
<evidence type="ECO:0000313" key="13">
    <source>
        <dbReference type="EMBL" id="OTP72824.1"/>
    </source>
</evidence>
<protein>
    <recommendedName>
        <fullName evidence="3">histidine kinase</fullName>
        <ecNumber evidence="3">2.7.13.3</ecNumber>
    </recommendedName>
</protein>
<dbReference type="PROSITE" id="PS50112">
    <property type="entry name" value="PAS"/>
    <property type="match status" value="1"/>
</dbReference>
<dbReference type="SUPFAM" id="SSF55874">
    <property type="entry name" value="ATPase domain of HSP90 chaperone/DNA topoisomerase II/histidine kinase"/>
    <property type="match status" value="1"/>
</dbReference>
<dbReference type="InterPro" id="IPR036097">
    <property type="entry name" value="HisK_dim/P_sf"/>
</dbReference>
<dbReference type="PROSITE" id="PS50109">
    <property type="entry name" value="HIS_KIN"/>
    <property type="match status" value="1"/>
</dbReference>
<dbReference type="SMART" id="SM00091">
    <property type="entry name" value="PAS"/>
    <property type="match status" value="3"/>
</dbReference>
<dbReference type="SMART" id="SM00086">
    <property type="entry name" value="PAC"/>
    <property type="match status" value="3"/>
</dbReference>
<evidence type="ECO:0000259" key="12">
    <source>
        <dbReference type="PROSITE" id="PS50113"/>
    </source>
</evidence>
<dbReference type="Pfam" id="PF00512">
    <property type="entry name" value="HisKA"/>
    <property type="match status" value="1"/>
</dbReference>
<dbReference type="Pfam" id="PF02518">
    <property type="entry name" value="HATPase_c"/>
    <property type="match status" value="1"/>
</dbReference>
<feature type="domain" description="Histidine kinase" evidence="9">
    <location>
        <begin position="426"/>
        <end position="643"/>
    </location>
</feature>
<dbReference type="SUPFAM" id="SSF52172">
    <property type="entry name" value="CheY-like"/>
    <property type="match status" value="1"/>
</dbReference>
<dbReference type="Gene3D" id="1.10.287.130">
    <property type="match status" value="1"/>
</dbReference>
<dbReference type="SMART" id="SM00387">
    <property type="entry name" value="HATPase_c"/>
    <property type="match status" value="1"/>
</dbReference>
<evidence type="ECO:0000256" key="5">
    <source>
        <dbReference type="ARBA" id="ARBA00022679"/>
    </source>
</evidence>
<accession>A0A242MPX6</accession>
<dbReference type="SUPFAM" id="SSF55785">
    <property type="entry name" value="PYP-like sensor domain (PAS domain)"/>
    <property type="match status" value="3"/>
</dbReference>
<evidence type="ECO:0000259" key="11">
    <source>
        <dbReference type="PROSITE" id="PS50112"/>
    </source>
</evidence>
<dbReference type="PROSITE" id="PS50110">
    <property type="entry name" value="RESPONSE_REGULATORY"/>
    <property type="match status" value="1"/>
</dbReference>
<keyword evidence="8" id="KW-0175">Coiled coil</keyword>
<comment type="caution">
    <text evidence="13">The sequence shown here is derived from an EMBL/GenBank/DDBJ whole genome shotgun (WGS) entry which is preliminary data.</text>
</comment>
<dbReference type="InterPro" id="IPR004358">
    <property type="entry name" value="Sig_transdc_His_kin-like_C"/>
</dbReference>
<evidence type="ECO:0000256" key="6">
    <source>
        <dbReference type="ARBA" id="ARBA00022777"/>
    </source>
</evidence>
<dbReference type="Gene3D" id="3.30.565.10">
    <property type="entry name" value="Histidine kinase-like ATPase, C-terminal domain"/>
    <property type="match status" value="1"/>
</dbReference>
<evidence type="ECO:0000259" key="10">
    <source>
        <dbReference type="PROSITE" id="PS50110"/>
    </source>
</evidence>
<evidence type="ECO:0000256" key="4">
    <source>
        <dbReference type="ARBA" id="ARBA00022553"/>
    </source>
</evidence>
<dbReference type="Gene3D" id="3.40.50.2300">
    <property type="match status" value="1"/>
</dbReference>
<dbReference type="InterPro" id="IPR013655">
    <property type="entry name" value="PAS_fold_3"/>
</dbReference>
<dbReference type="InterPro" id="IPR000014">
    <property type="entry name" value="PAS"/>
</dbReference>
<evidence type="ECO:0000256" key="8">
    <source>
        <dbReference type="SAM" id="Coils"/>
    </source>
</evidence>
<comment type="catalytic activity">
    <reaction evidence="1">
        <text>ATP + protein L-histidine = ADP + protein N-phospho-L-histidine.</text>
        <dbReference type="EC" id="2.7.13.3"/>
    </reaction>
</comment>
<dbReference type="InterPro" id="IPR003594">
    <property type="entry name" value="HATPase_dom"/>
</dbReference>
<evidence type="ECO:0000256" key="2">
    <source>
        <dbReference type="ARBA" id="ARBA00004429"/>
    </source>
</evidence>
<dbReference type="InterPro" id="IPR003661">
    <property type="entry name" value="HisK_dim/P_dom"/>
</dbReference>
<name>A0A242MPX6_CABSO</name>
<dbReference type="InterPro" id="IPR000700">
    <property type="entry name" value="PAS-assoc_C"/>
</dbReference>
<dbReference type="EC" id="2.7.13.3" evidence="3"/>
<dbReference type="Pfam" id="PF00072">
    <property type="entry name" value="Response_reg"/>
    <property type="match status" value="1"/>
</dbReference>
<dbReference type="Pfam" id="PF08447">
    <property type="entry name" value="PAS_3"/>
    <property type="match status" value="3"/>
</dbReference>
<dbReference type="Proteomes" id="UP000195221">
    <property type="component" value="Unassembled WGS sequence"/>
</dbReference>
<dbReference type="PANTHER" id="PTHR43547:SF2">
    <property type="entry name" value="HYBRID SIGNAL TRANSDUCTION HISTIDINE KINASE C"/>
    <property type="match status" value="1"/>
</dbReference>
<evidence type="ECO:0000256" key="3">
    <source>
        <dbReference type="ARBA" id="ARBA00012438"/>
    </source>
</evidence>
<dbReference type="AlphaFoldDB" id="A0A242MPX6"/>
<dbReference type="InterPro" id="IPR001789">
    <property type="entry name" value="Sig_transdc_resp-reg_receiver"/>
</dbReference>
<keyword evidence="6" id="KW-0418">Kinase</keyword>
<dbReference type="Gene3D" id="2.10.70.100">
    <property type="match status" value="1"/>
</dbReference>
<keyword evidence="5" id="KW-0808">Transferase</keyword>
<feature type="domain" description="Response regulatory" evidence="10">
    <location>
        <begin position="670"/>
        <end position="784"/>
    </location>
</feature>
<dbReference type="NCBIfam" id="TIGR00229">
    <property type="entry name" value="sensory_box"/>
    <property type="match status" value="1"/>
</dbReference>
<organism evidence="13 14">
    <name type="scientific">Caballeronia sordidicola</name>
    <name type="common">Burkholderia sordidicola</name>
    <dbReference type="NCBI Taxonomy" id="196367"/>
    <lineage>
        <taxon>Bacteria</taxon>
        <taxon>Pseudomonadati</taxon>
        <taxon>Pseudomonadota</taxon>
        <taxon>Betaproteobacteria</taxon>
        <taxon>Burkholderiales</taxon>
        <taxon>Burkholderiaceae</taxon>
        <taxon>Caballeronia</taxon>
    </lineage>
</organism>
<dbReference type="GO" id="GO:0005886">
    <property type="term" value="C:plasma membrane"/>
    <property type="evidence" value="ECO:0007669"/>
    <property type="project" value="UniProtKB-SubCell"/>
</dbReference>
<dbReference type="SUPFAM" id="SSF47384">
    <property type="entry name" value="Homodimeric domain of signal transducing histidine kinase"/>
    <property type="match status" value="1"/>
</dbReference>
<dbReference type="PROSITE" id="PS50113">
    <property type="entry name" value="PAC"/>
    <property type="match status" value="2"/>
</dbReference>
<dbReference type="Gene3D" id="3.30.450.20">
    <property type="entry name" value="PAS domain"/>
    <property type="match status" value="3"/>
</dbReference>
<dbReference type="InterPro" id="IPR035965">
    <property type="entry name" value="PAS-like_dom_sf"/>
</dbReference>
<evidence type="ECO:0000313" key="14">
    <source>
        <dbReference type="Proteomes" id="UP000195221"/>
    </source>
</evidence>
<dbReference type="InterPro" id="IPR011006">
    <property type="entry name" value="CheY-like_superfamily"/>
</dbReference>
<gene>
    <name evidence="13" type="ORF">PAMC26577_19675</name>
</gene>
<dbReference type="GO" id="GO:0000155">
    <property type="term" value="F:phosphorelay sensor kinase activity"/>
    <property type="evidence" value="ECO:0007669"/>
    <property type="project" value="InterPro"/>
</dbReference>
<feature type="domain" description="PAS" evidence="11">
    <location>
        <begin position="148"/>
        <end position="218"/>
    </location>
</feature>
<comment type="subcellular location">
    <subcellularLocation>
        <location evidence="2">Cell inner membrane</location>
        <topology evidence="2">Multi-pass membrane protein</topology>
    </subcellularLocation>
</comment>
<dbReference type="PRINTS" id="PR00344">
    <property type="entry name" value="BCTRLSENSOR"/>
</dbReference>
<dbReference type="FunFam" id="3.30.565.10:FF:000006">
    <property type="entry name" value="Sensor histidine kinase WalK"/>
    <property type="match status" value="1"/>
</dbReference>
<dbReference type="EMBL" id="NBTZ01000083">
    <property type="protein sequence ID" value="OTP72824.1"/>
    <property type="molecule type" value="Genomic_DNA"/>
</dbReference>
<dbReference type="CDD" id="cd00075">
    <property type="entry name" value="HATPase"/>
    <property type="match status" value="1"/>
</dbReference>
<dbReference type="InterPro" id="IPR005467">
    <property type="entry name" value="His_kinase_dom"/>
</dbReference>
<dbReference type="SMART" id="SM00388">
    <property type="entry name" value="HisKA"/>
    <property type="match status" value="1"/>
</dbReference>
<dbReference type="CDD" id="cd00130">
    <property type="entry name" value="PAS"/>
    <property type="match status" value="2"/>
</dbReference>
<keyword evidence="4 7" id="KW-0597">Phosphoprotein</keyword>
<evidence type="ECO:0000256" key="7">
    <source>
        <dbReference type="PROSITE-ProRule" id="PRU00169"/>
    </source>
</evidence>
<dbReference type="InterPro" id="IPR036890">
    <property type="entry name" value="HATPase_C_sf"/>
</dbReference>
<dbReference type="PANTHER" id="PTHR43547">
    <property type="entry name" value="TWO-COMPONENT HISTIDINE KINASE"/>
    <property type="match status" value="1"/>
</dbReference>
<evidence type="ECO:0000256" key="1">
    <source>
        <dbReference type="ARBA" id="ARBA00000085"/>
    </source>
</evidence>
<feature type="domain" description="PAC" evidence="12">
    <location>
        <begin position="221"/>
        <end position="274"/>
    </location>
</feature>
<evidence type="ECO:0000259" key="9">
    <source>
        <dbReference type="PROSITE" id="PS50109"/>
    </source>
</evidence>
<dbReference type="CDD" id="cd00082">
    <property type="entry name" value="HisKA"/>
    <property type="match status" value="1"/>
</dbReference>
<feature type="modified residue" description="4-aspartylphosphate" evidence="7">
    <location>
        <position position="719"/>
    </location>
</feature>
<dbReference type="InterPro" id="IPR001610">
    <property type="entry name" value="PAC"/>
</dbReference>